<dbReference type="InterPro" id="IPR011601">
    <property type="entry name" value="MurB_C"/>
</dbReference>
<comment type="similarity">
    <text evidence="16">Belongs to the MurB family.</text>
</comment>
<comment type="caution">
    <text evidence="18">The sequence shown here is derived from an EMBL/GenBank/DDBJ whole genome shotgun (WGS) entry which is preliminary data.</text>
</comment>
<dbReference type="EC" id="1.3.1.98" evidence="16"/>
<dbReference type="InterPro" id="IPR003170">
    <property type="entry name" value="MurB"/>
</dbReference>
<comment type="function">
    <text evidence="2 16">Cell wall formation.</text>
</comment>
<dbReference type="InterPro" id="IPR006094">
    <property type="entry name" value="Oxid_FAD_bind_N"/>
</dbReference>
<keyword evidence="10 16" id="KW-0133">Cell shape</keyword>
<dbReference type="UniPathway" id="UPA00219"/>
<dbReference type="PANTHER" id="PTHR21071">
    <property type="entry name" value="UDP-N-ACETYLENOLPYRUVOYLGLUCOSAMINE REDUCTASE"/>
    <property type="match status" value="1"/>
</dbReference>
<evidence type="ECO:0000256" key="12">
    <source>
        <dbReference type="ARBA" id="ARBA00023002"/>
    </source>
</evidence>
<evidence type="ECO:0000256" key="13">
    <source>
        <dbReference type="ARBA" id="ARBA00023306"/>
    </source>
</evidence>
<evidence type="ECO:0000313" key="19">
    <source>
        <dbReference type="Proteomes" id="UP000050544"/>
    </source>
</evidence>
<evidence type="ECO:0000256" key="2">
    <source>
        <dbReference type="ARBA" id="ARBA00003921"/>
    </source>
</evidence>
<dbReference type="HAMAP" id="MF_00037">
    <property type="entry name" value="MurB"/>
    <property type="match status" value="1"/>
</dbReference>
<dbReference type="NCBIfam" id="TIGR00179">
    <property type="entry name" value="murB"/>
    <property type="match status" value="1"/>
</dbReference>
<dbReference type="PROSITE" id="PS51387">
    <property type="entry name" value="FAD_PCMH"/>
    <property type="match status" value="1"/>
</dbReference>
<dbReference type="InterPro" id="IPR036635">
    <property type="entry name" value="MurB_C_sf"/>
</dbReference>
<dbReference type="PANTHER" id="PTHR21071:SF4">
    <property type="entry name" value="UDP-N-ACETYLENOLPYRUVOYLGLUCOSAMINE REDUCTASE"/>
    <property type="match status" value="1"/>
</dbReference>
<proteinExistence type="inferred from homology"/>
<evidence type="ECO:0000256" key="7">
    <source>
        <dbReference type="ARBA" id="ARBA00022630"/>
    </source>
</evidence>
<evidence type="ECO:0000259" key="17">
    <source>
        <dbReference type="PROSITE" id="PS51387"/>
    </source>
</evidence>
<comment type="subcellular location">
    <subcellularLocation>
        <location evidence="3 16">Cytoplasm</location>
    </subcellularLocation>
</comment>
<evidence type="ECO:0000256" key="1">
    <source>
        <dbReference type="ARBA" id="ARBA00001974"/>
    </source>
</evidence>
<keyword evidence="14 16" id="KW-0961">Cell wall biogenesis/degradation</keyword>
<feature type="active site" evidence="16">
    <location>
        <position position="169"/>
    </location>
</feature>
<feature type="active site" description="Proton donor" evidence="16">
    <location>
        <position position="220"/>
    </location>
</feature>
<dbReference type="AlphaFoldDB" id="A0A0N8GQW0"/>
<evidence type="ECO:0000256" key="11">
    <source>
        <dbReference type="ARBA" id="ARBA00022984"/>
    </source>
</evidence>
<dbReference type="GO" id="GO:0008360">
    <property type="term" value="P:regulation of cell shape"/>
    <property type="evidence" value="ECO:0007669"/>
    <property type="project" value="UniProtKB-KW"/>
</dbReference>
<evidence type="ECO:0000313" key="18">
    <source>
        <dbReference type="EMBL" id="KPL84794.1"/>
    </source>
</evidence>
<protein>
    <recommendedName>
        <fullName evidence="16">UDP-N-acetylenolpyruvoylglucosamine reductase</fullName>
        <ecNumber evidence="16">1.3.1.98</ecNumber>
    </recommendedName>
    <alternativeName>
        <fullName evidence="16">UDP-N-acetylmuramate dehydrogenase</fullName>
    </alternativeName>
</protein>
<dbReference type="GO" id="GO:0009252">
    <property type="term" value="P:peptidoglycan biosynthetic process"/>
    <property type="evidence" value="ECO:0007669"/>
    <property type="project" value="UniProtKB-UniRule"/>
</dbReference>
<evidence type="ECO:0000256" key="5">
    <source>
        <dbReference type="ARBA" id="ARBA00022490"/>
    </source>
</evidence>
<keyword evidence="5 16" id="KW-0963">Cytoplasm</keyword>
<dbReference type="GO" id="GO:0071555">
    <property type="term" value="P:cell wall organization"/>
    <property type="evidence" value="ECO:0007669"/>
    <property type="project" value="UniProtKB-KW"/>
</dbReference>
<dbReference type="NCBIfam" id="NF010480">
    <property type="entry name" value="PRK13905.1"/>
    <property type="match status" value="1"/>
</dbReference>
<dbReference type="Gene3D" id="3.30.43.10">
    <property type="entry name" value="Uridine Diphospho-n-acetylenolpyruvylglucosamine Reductase, domain 2"/>
    <property type="match status" value="1"/>
</dbReference>
<evidence type="ECO:0000256" key="3">
    <source>
        <dbReference type="ARBA" id="ARBA00004496"/>
    </source>
</evidence>
<keyword evidence="12 16" id="KW-0560">Oxidoreductase</keyword>
<evidence type="ECO:0000256" key="16">
    <source>
        <dbReference type="HAMAP-Rule" id="MF_00037"/>
    </source>
</evidence>
<dbReference type="Gene3D" id="3.30.465.10">
    <property type="match status" value="1"/>
</dbReference>
<organism evidence="18 19">
    <name type="scientific">Thermanaerothrix daxensis</name>
    <dbReference type="NCBI Taxonomy" id="869279"/>
    <lineage>
        <taxon>Bacteria</taxon>
        <taxon>Bacillati</taxon>
        <taxon>Chloroflexota</taxon>
        <taxon>Anaerolineae</taxon>
        <taxon>Anaerolineales</taxon>
        <taxon>Anaerolineaceae</taxon>
        <taxon>Thermanaerothrix</taxon>
    </lineage>
</organism>
<dbReference type="EMBL" id="LGKO01000002">
    <property type="protein sequence ID" value="KPL84794.1"/>
    <property type="molecule type" value="Genomic_DNA"/>
</dbReference>
<name>A0A0N8GQW0_9CHLR</name>
<keyword evidence="19" id="KW-1185">Reference proteome</keyword>
<dbReference type="InterPro" id="IPR016169">
    <property type="entry name" value="FAD-bd_PCMH_sub2"/>
</dbReference>
<comment type="catalytic activity">
    <reaction evidence="15 16">
        <text>UDP-N-acetyl-alpha-D-muramate + NADP(+) = UDP-N-acetyl-3-O-(1-carboxyvinyl)-alpha-D-glucosamine + NADPH + H(+)</text>
        <dbReference type="Rhea" id="RHEA:12248"/>
        <dbReference type="ChEBI" id="CHEBI:15378"/>
        <dbReference type="ChEBI" id="CHEBI:57783"/>
        <dbReference type="ChEBI" id="CHEBI:58349"/>
        <dbReference type="ChEBI" id="CHEBI:68483"/>
        <dbReference type="ChEBI" id="CHEBI:70757"/>
        <dbReference type="EC" id="1.3.1.98"/>
    </reaction>
</comment>
<feature type="domain" description="FAD-binding PCMH-type" evidence="17">
    <location>
        <begin position="23"/>
        <end position="192"/>
    </location>
</feature>
<dbReference type="GO" id="GO:0071949">
    <property type="term" value="F:FAD binding"/>
    <property type="evidence" value="ECO:0007669"/>
    <property type="project" value="InterPro"/>
</dbReference>
<feature type="active site" evidence="16">
    <location>
        <position position="290"/>
    </location>
</feature>
<dbReference type="Proteomes" id="UP000050544">
    <property type="component" value="Unassembled WGS sequence"/>
</dbReference>
<dbReference type="PATRIC" id="fig|869279.4.peg.858"/>
<evidence type="ECO:0000256" key="10">
    <source>
        <dbReference type="ARBA" id="ARBA00022960"/>
    </source>
</evidence>
<dbReference type="InterPro" id="IPR016166">
    <property type="entry name" value="FAD-bd_PCMH"/>
</dbReference>
<dbReference type="GO" id="GO:0051301">
    <property type="term" value="P:cell division"/>
    <property type="evidence" value="ECO:0007669"/>
    <property type="project" value="UniProtKB-KW"/>
</dbReference>
<dbReference type="Pfam" id="PF01565">
    <property type="entry name" value="FAD_binding_4"/>
    <property type="match status" value="1"/>
</dbReference>
<evidence type="ECO:0000256" key="9">
    <source>
        <dbReference type="ARBA" id="ARBA00022857"/>
    </source>
</evidence>
<dbReference type="GO" id="GO:0008762">
    <property type="term" value="F:UDP-N-acetylmuramate dehydrogenase activity"/>
    <property type="evidence" value="ECO:0007669"/>
    <property type="project" value="UniProtKB-UniRule"/>
</dbReference>
<dbReference type="STRING" id="869279.SE15_04240"/>
<evidence type="ECO:0000256" key="14">
    <source>
        <dbReference type="ARBA" id="ARBA00023316"/>
    </source>
</evidence>
<dbReference type="Gene3D" id="3.90.78.10">
    <property type="entry name" value="UDP-N-acetylenolpyruvoylglucosamine reductase, C-terminal domain"/>
    <property type="match status" value="1"/>
</dbReference>
<gene>
    <name evidence="16" type="primary">murB</name>
    <name evidence="18" type="ORF">SE15_04240</name>
</gene>
<dbReference type="InterPro" id="IPR016167">
    <property type="entry name" value="FAD-bd_PCMH_sub1"/>
</dbReference>
<keyword evidence="7 16" id="KW-0285">Flavoprotein</keyword>
<dbReference type="InterPro" id="IPR036318">
    <property type="entry name" value="FAD-bd_PCMH-like_sf"/>
</dbReference>
<comment type="pathway">
    <text evidence="4 16">Cell wall biogenesis; peptidoglycan biosynthesis.</text>
</comment>
<dbReference type="SUPFAM" id="SSF56176">
    <property type="entry name" value="FAD-binding/transporter-associated domain-like"/>
    <property type="match status" value="1"/>
</dbReference>
<evidence type="ECO:0000256" key="6">
    <source>
        <dbReference type="ARBA" id="ARBA00022618"/>
    </source>
</evidence>
<keyword evidence="11 16" id="KW-0573">Peptidoglycan synthesis</keyword>
<keyword evidence="13 16" id="KW-0131">Cell cycle</keyword>
<keyword evidence="8 16" id="KW-0274">FAD</keyword>
<evidence type="ECO:0000256" key="4">
    <source>
        <dbReference type="ARBA" id="ARBA00004752"/>
    </source>
</evidence>
<reference evidence="18 19" key="1">
    <citation type="submission" date="2015-07" db="EMBL/GenBank/DDBJ databases">
        <title>Whole genome sequence of Thermanaerothrix daxensis DSM 23592.</title>
        <authorList>
            <person name="Hemp J."/>
            <person name="Ward L.M."/>
            <person name="Pace L.A."/>
            <person name="Fischer W.W."/>
        </authorList>
    </citation>
    <scope>NUCLEOTIDE SEQUENCE [LARGE SCALE GENOMIC DNA]</scope>
    <source>
        <strain evidence="18 19">GNS-1</strain>
    </source>
</reference>
<dbReference type="SUPFAM" id="SSF56194">
    <property type="entry name" value="Uridine diphospho-N-Acetylenolpyruvylglucosamine reductase, MurB, C-terminal domain"/>
    <property type="match status" value="1"/>
</dbReference>
<dbReference type="GO" id="GO:0005829">
    <property type="term" value="C:cytosol"/>
    <property type="evidence" value="ECO:0007669"/>
    <property type="project" value="TreeGrafter"/>
</dbReference>
<dbReference type="Pfam" id="PF02873">
    <property type="entry name" value="MurB_C"/>
    <property type="match status" value="1"/>
</dbReference>
<keyword evidence="6 16" id="KW-0132">Cell division</keyword>
<accession>A0A0N8GQW0</accession>
<comment type="cofactor">
    <cofactor evidence="1 16">
        <name>FAD</name>
        <dbReference type="ChEBI" id="CHEBI:57692"/>
    </cofactor>
</comment>
<keyword evidence="9 16" id="KW-0521">NADP</keyword>
<evidence type="ECO:0000256" key="8">
    <source>
        <dbReference type="ARBA" id="ARBA00022827"/>
    </source>
</evidence>
<evidence type="ECO:0000256" key="15">
    <source>
        <dbReference type="ARBA" id="ARBA00048914"/>
    </source>
</evidence>
<sequence length="306" mass="33550">MHSLFGERLRQDVPLANYTAARVGGKGDFMLIAQSAEELETSVRHLWNLEIPFVILGSGANVLISDRGVRGVVILNRAQRFDIHAEQDPPTVWAESGANLGLIARTLAHHGLSGLEWAATIPGTVGGAIYGNAGAHGQDMAGTLILAEILHREYGKENWLCERLEYGYRTSYLKKHPGEAVILSGLLRLSKSTRENVQAQMEAFVAYRKRTQPPGASMGSVFKNPPGDYAGRLIEQAGLKGTRIGGVEVSPIHANFFIAYEGATSSDYWRLICLVRQKVLETFGIHLELEIERIGDWDDESAISLS</sequence>